<dbReference type="Proteomes" id="UP001521137">
    <property type="component" value="Unassembled WGS sequence"/>
</dbReference>
<dbReference type="NCBIfam" id="TIGR02532">
    <property type="entry name" value="IV_pilin_GFxxxE"/>
    <property type="match status" value="1"/>
</dbReference>
<comment type="caution">
    <text evidence="2">The sequence shown here is derived from an EMBL/GenBank/DDBJ whole genome shotgun (WGS) entry which is preliminary data.</text>
</comment>
<evidence type="ECO:0000256" key="1">
    <source>
        <dbReference type="SAM" id="Phobius"/>
    </source>
</evidence>
<keyword evidence="1" id="KW-0472">Membrane</keyword>
<dbReference type="Pfam" id="PF07963">
    <property type="entry name" value="N_methyl"/>
    <property type="match status" value="1"/>
</dbReference>
<dbReference type="EMBL" id="JAKGAS010000002">
    <property type="protein sequence ID" value="MCF2947364.1"/>
    <property type="molecule type" value="Genomic_DNA"/>
</dbReference>
<reference evidence="2 3" key="1">
    <citation type="submission" date="2022-01" db="EMBL/GenBank/DDBJ databases">
        <title>Paraglaciecola sp. G1-23.</title>
        <authorList>
            <person name="Jin M.S."/>
            <person name="Han D.M."/>
            <person name="Kim H.M."/>
            <person name="Jeon C.O."/>
        </authorList>
    </citation>
    <scope>NUCLEOTIDE SEQUENCE [LARGE SCALE GENOMIC DNA]</scope>
    <source>
        <strain evidence="2 3">G1-23</strain>
    </source>
</reference>
<gene>
    <name evidence="2" type="ORF">L0668_04535</name>
</gene>
<evidence type="ECO:0000313" key="2">
    <source>
        <dbReference type="EMBL" id="MCF2947364.1"/>
    </source>
</evidence>
<feature type="transmembrane region" description="Helical" evidence="1">
    <location>
        <begin position="12"/>
        <end position="33"/>
    </location>
</feature>
<sequence>MPATKNNGFTLVELIIGLVVFSIAMTLFVSLIVPQAIRSVEPIFQVRAAELGQALISEISSKPFDENSSRVGGYTRCNEGTACTSINSVTNSNIEEGLGNREQFDDVDDYNNLNESGANIKNSLGATTNLYQGFSARVKVSYDADMDGGNPDTVVGNIKLITVTITTPNNEDIIFSAYRANY</sequence>
<organism evidence="2 3">
    <name type="scientific">Paraglaciecola algarum</name>
    <dbReference type="NCBI Taxonomy" id="3050085"/>
    <lineage>
        <taxon>Bacteria</taxon>
        <taxon>Pseudomonadati</taxon>
        <taxon>Pseudomonadota</taxon>
        <taxon>Gammaproteobacteria</taxon>
        <taxon>Alteromonadales</taxon>
        <taxon>Alteromonadaceae</taxon>
        <taxon>Paraglaciecola</taxon>
    </lineage>
</organism>
<keyword evidence="1" id="KW-0812">Transmembrane</keyword>
<evidence type="ECO:0000313" key="3">
    <source>
        <dbReference type="Proteomes" id="UP001521137"/>
    </source>
</evidence>
<dbReference type="RefSeq" id="WP_235310893.1">
    <property type="nucleotide sequence ID" value="NZ_JAKGAS010000002.1"/>
</dbReference>
<accession>A0ABS9D6A8</accession>
<dbReference type="InterPro" id="IPR012902">
    <property type="entry name" value="N_methyl_site"/>
</dbReference>
<keyword evidence="3" id="KW-1185">Reference proteome</keyword>
<protein>
    <submittedName>
        <fullName evidence="2">Type II secretion system GspH family protein</fullName>
    </submittedName>
</protein>
<proteinExistence type="predicted"/>
<keyword evidence="1" id="KW-1133">Transmembrane helix</keyword>
<name>A0ABS9D6A8_9ALTE</name>